<keyword evidence="3 7" id="KW-0812">Transmembrane</keyword>
<evidence type="ECO:0000259" key="8">
    <source>
        <dbReference type="PROSITE" id="PS50850"/>
    </source>
</evidence>
<feature type="transmembrane region" description="Helical" evidence="7">
    <location>
        <begin position="1431"/>
        <end position="1453"/>
    </location>
</feature>
<evidence type="ECO:0000256" key="5">
    <source>
        <dbReference type="ARBA" id="ARBA00023136"/>
    </source>
</evidence>
<organism evidence="9 10">
    <name type="scientific">Xanthoceras sorbifolium</name>
    <dbReference type="NCBI Taxonomy" id="99658"/>
    <lineage>
        <taxon>Eukaryota</taxon>
        <taxon>Viridiplantae</taxon>
        <taxon>Streptophyta</taxon>
        <taxon>Embryophyta</taxon>
        <taxon>Tracheophyta</taxon>
        <taxon>Spermatophyta</taxon>
        <taxon>Magnoliopsida</taxon>
        <taxon>eudicotyledons</taxon>
        <taxon>Gunneridae</taxon>
        <taxon>Pentapetalae</taxon>
        <taxon>rosids</taxon>
        <taxon>malvids</taxon>
        <taxon>Sapindales</taxon>
        <taxon>Sapindaceae</taxon>
        <taxon>Xanthoceroideae</taxon>
        <taxon>Xanthoceras</taxon>
    </lineage>
</organism>
<proteinExistence type="predicted"/>
<dbReference type="PROSITE" id="PS50850">
    <property type="entry name" value="MFS"/>
    <property type="match status" value="1"/>
</dbReference>
<dbReference type="InterPro" id="IPR005829">
    <property type="entry name" value="Sugar_transporter_CS"/>
</dbReference>
<protein>
    <recommendedName>
        <fullName evidence="8">Major facilitator superfamily (MFS) profile domain-containing protein</fullName>
    </recommendedName>
</protein>
<dbReference type="PROSITE" id="PS00216">
    <property type="entry name" value="SUGAR_TRANSPORT_1"/>
    <property type="match status" value="2"/>
</dbReference>
<keyword evidence="4 7" id="KW-1133">Transmembrane helix</keyword>
<dbReference type="PANTHER" id="PTHR35757:SF1">
    <property type="entry name" value="THERMOSOME SUBUNIT GAMMA"/>
    <property type="match status" value="1"/>
</dbReference>
<reference evidence="9 10" key="1">
    <citation type="submission" date="2021-02" db="EMBL/GenBank/DDBJ databases">
        <title>Plant Genome Project.</title>
        <authorList>
            <person name="Zhang R.-G."/>
        </authorList>
    </citation>
    <scope>NUCLEOTIDE SEQUENCE [LARGE SCALE GENOMIC DNA]</scope>
    <source>
        <tissue evidence="9">Leaves</tissue>
    </source>
</reference>
<comment type="caution">
    <text evidence="9">The sequence shown here is derived from an EMBL/GenBank/DDBJ whole genome shotgun (WGS) entry which is preliminary data.</text>
</comment>
<dbReference type="EMBL" id="JAFEMO010000223">
    <property type="protein sequence ID" value="KAH7522841.1"/>
    <property type="molecule type" value="Genomic_DNA"/>
</dbReference>
<dbReference type="PRINTS" id="PR00171">
    <property type="entry name" value="SUGRTRNSPORT"/>
</dbReference>
<evidence type="ECO:0000256" key="6">
    <source>
        <dbReference type="SAM" id="MobiDB-lite"/>
    </source>
</evidence>
<feature type="transmembrane region" description="Helical" evidence="7">
    <location>
        <begin position="1085"/>
        <end position="1103"/>
    </location>
</feature>
<feature type="transmembrane region" description="Helical" evidence="7">
    <location>
        <begin position="1016"/>
        <end position="1045"/>
    </location>
</feature>
<dbReference type="InterPro" id="IPR003663">
    <property type="entry name" value="Sugar/inositol_transpt"/>
</dbReference>
<dbReference type="InterPro" id="IPR020846">
    <property type="entry name" value="MFS_dom"/>
</dbReference>
<sequence>MASILSFPSTDSCSTSTPLRLRLNSFKPSKPNPVKFLKQRHFKYPCLKILATASSSVLEDGSAEQFLENNSIADFMRFKRGSNGGRAQLQTAVVTYRKRYFATLQKELELYDCVLYEMVASRESLEERRKPADTKKLKGSRPRGFNILGCIQRQMARILMLDFQLDRLDYQAENWYHADLDYETFKLLQLEKGESFFSFARDMTLRSTKAIVNPSIPENLGPWRSKLLWASRVLPMPLVGLLIIGGVCADVGSQPTEYPELEALSRLDFGAALKVFLAKRLTSEIVVCFWFTQVTAEVEESSVIIGERNRAATEALRRAIDEGHNRIAILYGGGHMPDLGRRLREEFDLFPSRVHWVTAWSIRNRDLESSSLPFLKTMAEVLGWPLNRYQTLALLIFSSVLALDLLFWELFFGTAVNWISQIASEVVQYVDNAQILATASSSVLEDGSAEQFLENNSIADFMRFNRGSNGGSAQLQTAVVTCRKRYFATLQKELELYDCVLYEMVASRESLEEIRKSADTKKLKGSPQDSSILGCIQRQMARILMLDFQLDCLDYQTENWYHADLDYETFESLQLEKGESFFSYATDMTVRSTKAIVNPSIPENLGPWRSKLLWASRVLPMPIVGLLIIGGVCADVGSQPTEYPELEALSWLDFGAALKFFLAKQLASEIAVRGKALNRSTLFLQTIFDPLVFLISHDLTNYQLSKEMFHKVQSSVDHSVTFKVFKFLVLRFTQVTAEEDESSVMIGERNRAATEALRRAIDEGHNRIALLYGVGHMPDLGRRLREEFDLFPSRTLALLIFSSVLLFWELFFGTVVNWISQIASEVVQYVDNAQVIIIVKMLVKPKDVDSNVTKIPHPVSSGSLPANSLGARSKMSHWGGRSASSGCDFLVGDNKAALIKHNFSVIPPSVLLSSIVKHVCAGHTPSNFLFGYQLFVLIFSFKLPVMQFSSALDPDEDHYYHLVPDSESPSPLKERDQIDEGNNEESTQKGEAAVGCQKYNAPHGVPVNRLPRFNNYALAGAILASTNSILLGYDIGVMSGAVLYIQDNLKISSTQVEILVGSLNVCSLIGSLASGKTSDCIGRRYTIVLAAATFLVGALLMGLAPSFLFLMAGRVVAGIGVGYSLMIAPVYTTEISPTMSRGFLSSLPEVFINFGILLGYISNYALSGLPEHINWRLMLGLAALPAIFVALGVMAMPESPRWLVMKGRFAEAKQVLIKISDSKEEAELRLAEMTKGASSSSKNWQGQGVWKELLFRPSQPLRRILIAAIGVNFFMQASGNDAVVYYSPEVFRDAGISSKKQLVGVTVIMGIAKTFFVLISALFLDHFGRRPLLLLGSIGMTVSLAMLGLGSKYLEQSNSNPTWAIVMCVVALCSDVSFFSIGLGPVTWVYSSEIFPTKYRAQGSSLAISVNRLVSGIVSMTFLTISEEITFGGMFLALAGIMAVGTVFFYLFLPETSGKSLEEIGVLFEDKVHEHQKPVDS</sequence>
<feature type="transmembrane region" description="Helical" evidence="7">
    <location>
        <begin position="1143"/>
        <end position="1161"/>
    </location>
</feature>
<dbReference type="InterPro" id="IPR036259">
    <property type="entry name" value="MFS_trans_sf"/>
</dbReference>
<feature type="transmembrane region" description="Helical" evidence="7">
    <location>
        <begin position="1264"/>
        <end position="1287"/>
    </location>
</feature>
<evidence type="ECO:0000256" key="7">
    <source>
        <dbReference type="SAM" id="Phobius"/>
    </source>
</evidence>
<dbReference type="InterPro" id="IPR005828">
    <property type="entry name" value="MFS_sugar_transport-like"/>
</dbReference>
<dbReference type="Proteomes" id="UP000827721">
    <property type="component" value="Unassembled WGS sequence"/>
</dbReference>
<comment type="subcellular location">
    <subcellularLocation>
        <location evidence="1">Membrane</location>
        <topology evidence="1">Multi-pass membrane protein</topology>
    </subcellularLocation>
</comment>
<evidence type="ECO:0000256" key="2">
    <source>
        <dbReference type="ARBA" id="ARBA00022448"/>
    </source>
</evidence>
<keyword evidence="10" id="KW-1185">Reference proteome</keyword>
<feature type="transmembrane region" description="Helical" evidence="7">
    <location>
        <begin position="796"/>
        <end position="819"/>
    </location>
</feature>
<feature type="transmembrane region" description="Helical" evidence="7">
    <location>
        <begin position="1109"/>
        <end position="1131"/>
    </location>
</feature>
<feature type="transmembrane region" description="Helical" evidence="7">
    <location>
        <begin position="1363"/>
        <end position="1391"/>
    </location>
</feature>
<feature type="transmembrane region" description="Helical" evidence="7">
    <location>
        <begin position="1051"/>
        <end position="1073"/>
    </location>
</feature>
<feature type="transmembrane region" description="Helical" evidence="7">
    <location>
        <begin position="1331"/>
        <end position="1351"/>
    </location>
</feature>
<accession>A0ABQ8GYQ6</accession>
<keyword evidence="2" id="KW-0813">Transport</keyword>
<evidence type="ECO:0000313" key="9">
    <source>
        <dbReference type="EMBL" id="KAH7522841.1"/>
    </source>
</evidence>
<evidence type="ECO:0000256" key="3">
    <source>
        <dbReference type="ARBA" id="ARBA00022692"/>
    </source>
</evidence>
<dbReference type="PANTHER" id="PTHR35757">
    <property type="entry name" value="THERMOSOME SUBUNIT GAMMA"/>
    <property type="match status" value="1"/>
</dbReference>
<evidence type="ECO:0000256" key="4">
    <source>
        <dbReference type="ARBA" id="ARBA00022989"/>
    </source>
</evidence>
<dbReference type="NCBIfam" id="TIGR00879">
    <property type="entry name" value="SP"/>
    <property type="match status" value="1"/>
</dbReference>
<dbReference type="SUPFAM" id="SSF103473">
    <property type="entry name" value="MFS general substrate transporter"/>
    <property type="match status" value="1"/>
</dbReference>
<feature type="region of interest" description="Disordered" evidence="6">
    <location>
        <begin position="960"/>
        <end position="991"/>
    </location>
</feature>
<dbReference type="Gene3D" id="1.20.1250.20">
    <property type="entry name" value="MFS general substrate transporter like domains"/>
    <property type="match status" value="1"/>
</dbReference>
<feature type="transmembrane region" description="Helical" evidence="7">
    <location>
        <begin position="1302"/>
        <end position="1324"/>
    </location>
</feature>
<feature type="transmembrane region" description="Helical" evidence="7">
    <location>
        <begin position="1173"/>
        <end position="1196"/>
    </location>
</feature>
<keyword evidence="5 7" id="KW-0472">Membrane</keyword>
<evidence type="ECO:0000313" key="10">
    <source>
        <dbReference type="Proteomes" id="UP000827721"/>
    </source>
</evidence>
<gene>
    <name evidence="9" type="ORF">JRO89_XSUnG0098300</name>
</gene>
<feature type="domain" description="Major facilitator superfamily (MFS) profile" evidence="8">
    <location>
        <begin position="1020"/>
        <end position="1457"/>
    </location>
</feature>
<name>A0ABQ8GYQ6_9ROSI</name>
<evidence type="ECO:0000256" key="1">
    <source>
        <dbReference type="ARBA" id="ARBA00004141"/>
    </source>
</evidence>
<dbReference type="Pfam" id="PF00083">
    <property type="entry name" value="Sugar_tr"/>
    <property type="match status" value="1"/>
</dbReference>
<dbReference type="PROSITE" id="PS00217">
    <property type="entry name" value="SUGAR_TRANSPORT_2"/>
    <property type="match status" value="1"/>
</dbReference>
<feature type="transmembrane region" description="Helical" evidence="7">
    <location>
        <begin position="1403"/>
        <end position="1425"/>
    </location>
</feature>